<sequence>MEITVEKIKREDGSELFDPYYFYDCYAVHVESHRILTIVTYCELTAAKWLEDAKKTNNMSSRRKTLVVGFSVERRNDKFTRHGLRDTPYELLYLCIGSHCLIYQLDDPAGYFNYRPSKFLNPFFDDPKVVVVGTGIKAKAARLERDFAVKIKNAVDLNELAVKGMKRDDLDLGRYDLDRLAKAVLGKHMDVVRPKELEWFKERRPYYCHYVEMNERKVMFTTTDAYLCYRIGSQLFNTMIHGNIDSSAAPSNKKEKKKDQKKNKKVAFSFTPTDLI</sequence>
<keyword evidence="1" id="KW-0540">Nuclease</keyword>
<organism evidence="4 5">
    <name type="scientific">Hibiscus sabdariffa</name>
    <name type="common">roselle</name>
    <dbReference type="NCBI Taxonomy" id="183260"/>
    <lineage>
        <taxon>Eukaryota</taxon>
        <taxon>Viridiplantae</taxon>
        <taxon>Streptophyta</taxon>
        <taxon>Embryophyta</taxon>
        <taxon>Tracheophyta</taxon>
        <taxon>Spermatophyta</taxon>
        <taxon>Magnoliopsida</taxon>
        <taxon>eudicotyledons</taxon>
        <taxon>Gunneridae</taxon>
        <taxon>Pentapetalae</taxon>
        <taxon>rosids</taxon>
        <taxon>malvids</taxon>
        <taxon>Malvales</taxon>
        <taxon>Malvaceae</taxon>
        <taxon>Malvoideae</taxon>
        <taxon>Hibiscus</taxon>
    </lineage>
</organism>
<dbReference type="SUPFAM" id="SSF53098">
    <property type="entry name" value="Ribonuclease H-like"/>
    <property type="match status" value="1"/>
</dbReference>
<dbReference type="InterPro" id="IPR012337">
    <property type="entry name" value="RNaseH-like_sf"/>
</dbReference>
<dbReference type="EMBL" id="JBBPBN010000022">
    <property type="protein sequence ID" value="KAK9013645.1"/>
    <property type="molecule type" value="Genomic_DNA"/>
</dbReference>
<reference evidence="4 5" key="1">
    <citation type="journal article" date="2024" name="G3 (Bethesda)">
        <title>Genome assembly of Hibiscus sabdariffa L. provides insights into metabolisms of medicinal natural products.</title>
        <authorList>
            <person name="Kim T."/>
        </authorList>
    </citation>
    <scope>NUCLEOTIDE SEQUENCE [LARGE SCALE GENOMIC DNA]</scope>
    <source>
        <strain evidence="4">TK-2024</strain>
        <tissue evidence="4">Old leaves</tissue>
    </source>
</reference>
<accession>A0ABR2RL23</accession>
<name>A0ABR2RL23_9ROSI</name>
<keyword evidence="2" id="KW-0378">Hydrolase</keyword>
<keyword evidence="5" id="KW-1185">Reference proteome</keyword>
<evidence type="ECO:0000256" key="2">
    <source>
        <dbReference type="ARBA" id="ARBA00022801"/>
    </source>
</evidence>
<dbReference type="PANTHER" id="PTHR13620">
    <property type="entry name" value="3-5 EXONUCLEASE"/>
    <property type="match status" value="1"/>
</dbReference>
<dbReference type="InterPro" id="IPR051132">
    <property type="entry name" value="3-5_Exonuclease_domain"/>
</dbReference>
<dbReference type="Proteomes" id="UP001396334">
    <property type="component" value="Unassembled WGS sequence"/>
</dbReference>
<gene>
    <name evidence="4" type="ORF">V6N11_041646</name>
</gene>
<evidence type="ECO:0000313" key="4">
    <source>
        <dbReference type="EMBL" id="KAK9013645.1"/>
    </source>
</evidence>
<proteinExistence type="predicted"/>
<feature type="region of interest" description="Disordered" evidence="3">
    <location>
        <begin position="247"/>
        <end position="276"/>
    </location>
</feature>
<evidence type="ECO:0000256" key="1">
    <source>
        <dbReference type="ARBA" id="ARBA00022722"/>
    </source>
</evidence>
<feature type="compositionally biased region" description="Basic residues" evidence="3">
    <location>
        <begin position="254"/>
        <end position="265"/>
    </location>
</feature>
<dbReference type="InterPro" id="IPR036397">
    <property type="entry name" value="RNaseH_sf"/>
</dbReference>
<comment type="caution">
    <text evidence="4">The sequence shown here is derived from an EMBL/GenBank/DDBJ whole genome shotgun (WGS) entry which is preliminary data.</text>
</comment>
<dbReference type="Gene3D" id="3.30.420.10">
    <property type="entry name" value="Ribonuclease H-like superfamily/Ribonuclease H"/>
    <property type="match status" value="1"/>
</dbReference>
<protein>
    <submittedName>
        <fullName evidence="4">Uncharacterized protein</fullName>
    </submittedName>
</protein>
<evidence type="ECO:0000256" key="3">
    <source>
        <dbReference type="SAM" id="MobiDB-lite"/>
    </source>
</evidence>
<evidence type="ECO:0000313" key="5">
    <source>
        <dbReference type="Proteomes" id="UP001396334"/>
    </source>
</evidence>
<dbReference type="PANTHER" id="PTHR13620:SF80">
    <property type="entry name" value="3'-5' EXONUCLEASE DOMAIN-CONTAINING PROTEIN"/>
    <property type="match status" value="1"/>
</dbReference>